<evidence type="ECO:0000256" key="1">
    <source>
        <dbReference type="SAM" id="MobiDB-lite"/>
    </source>
</evidence>
<name>A0A7V8NQ80_9BACT</name>
<evidence type="ECO:0000313" key="2">
    <source>
        <dbReference type="EMBL" id="MBA0085523.1"/>
    </source>
</evidence>
<dbReference type="EMBL" id="JACDQQ010001074">
    <property type="protein sequence ID" value="MBA0085523.1"/>
    <property type="molecule type" value="Genomic_DNA"/>
</dbReference>
<dbReference type="Proteomes" id="UP000567293">
    <property type="component" value="Unassembled WGS sequence"/>
</dbReference>
<protein>
    <recommendedName>
        <fullName evidence="4">Transposase IS4-like domain-containing protein</fullName>
    </recommendedName>
</protein>
<proteinExistence type="predicted"/>
<gene>
    <name evidence="2" type="ORF">HRJ53_11050</name>
</gene>
<sequence length="343" mass="37596">MACDLVGFFRPRLRDCPTKHYSSAAGKALPAIPLGIAARVGTVGTPRLAVPCLLVRGEPTETSETALQLRLLQQTNAQLAADEALVCDRGFPLRQLQAAGIQRYVVRAPVNFTARRATLPPYQGKGRKPVRGALVRPLPRTYKGRTIAATPPDRHETWQLQIGPTSLTLHAAFWDDLVCTEAQPGAPTFSTVLIHAPRFDEPLLLHTSLPLTGAHLQAFYRDRWPVEGLPLTAKQMLGAVRQFVFAPESRQRLPELALVAGAILMYVAATQPALPTGFWDRAPKPTAGRLRRLLAAVHCGDLEELPEQLHKKPSPTAHLPKGVLGHRRQRQGKAVRYDMPLAA</sequence>
<reference evidence="2" key="1">
    <citation type="submission" date="2020-06" db="EMBL/GenBank/DDBJ databases">
        <title>Legume-microbial interactions unlock mineral nutrients during tropical forest succession.</title>
        <authorList>
            <person name="Epihov D.Z."/>
        </authorList>
    </citation>
    <scope>NUCLEOTIDE SEQUENCE [LARGE SCALE GENOMIC DNA]</scope>
    <source>
        <strain evidence="2">Pan2503</strain>
    </source>
</reference>
<dbReference type="SUPFAM" id="SSF53098">
    <property type="entry name" value="Ribonuclease H-like"/>
    <property type="match status" value="1"/>
</dbReference>
<dbReference type="InterPro" id="IPR012337">
    <property type="entry name" value="RNaseH-like_sf"/>
</dbReference>
<keyword evidence="3" id="KW-1185">Reference proteome</keyword>
<evidence type="ECO:0008006" key="4">
    <source>
        <dbReference type="Google" id="ProtNLM"/>
    </source>
</evidence>
<feature type="compositionally biased region" description="Basic residues" evidence="1">
    <location>
        <begin position="324"/>
        <end position="333"/>
    </location>
</feature>
<evidence type="ECO:0000313" key="3">
    <source>
        <dbReference type="Proteomes" id="UP000567293"/>
    </source>
</evidence>
<accession>A0A7V8NQ80</accession>
<comment type="caution">
    <text evidence="2">The sequence shown here is derived from an EMBL/GenBank/DDBJ whole genome shotgun (WGS) entry which is preliminary data.</text>
</comment>
<organism evidence="2 3">
    <name type="scientific">Candidatus Acidiferrum panamense</name>
    <dbReference type="NCBI Taxonomy" id="2741543"/>
    <lineage>
        <taxon>Bacteria</taxon>
        <taxon>Pseudomonadati</taxon>
        <taxon>Acidobacteriota</taxon>
        <taxon>Terriglobia</taxon>
        <taxon>Candidatus Acidiferrales</taxon>
        <taxon>Candidatus Acidiferrum</taxon>
    </lineage>
</organism>
<dbReference type="AlphaFoldDB" id="A0A7V8NQ80"/>
<feature type="region of interest" description="Disordered" evidence="1">
    <location>
        <begin position="311"/>
        <end position="343"/>
    </location>
</feature>